<organism evidence="5 6">
    <name type="scientific">Candidatus Magasanikbacteria bacterium CG11_big_fil_rev_8_21_14_0_20_39_34</name>
    <dbReference type="NCBI Taxonomy" id="1974653"/>
    <lineage>
        <taxon>Bacteria</taxon>
        <taxon>Candidatus Magasanikiibacteriota</taxon>
    </lineage>
</organism>
<gene>
    <name evidence="3" type="primary">groES</name>
    <name evidence="3" type="synonym">groS</name>
    <name evidence="5" type="ORF">COV59_00800</name>
</gene>
<evidence type="ECO:0000256" key="4">
    <source>
        <dbReference type="RuleBase" id="RU000535"/>
    </source>
</evidence>
<evidence type="ECO:0000313" key="6">
    <source>
        <dbReference type="Proteomes" id="UP000229600"/>
    </source>
</evidence>
<dbReference type="CDD" id="cd00320">
    <property type="entry name" value="cpn10"/>
    <property type="match status" value="1"/>
</dbReference>
<dbReference type="NCBIfam" id="NF001533">
    <property type="entry name" value="PRK00364.2-4"/>
    <property type="match status" value="1"/>
</dbReference>
<proteinExistence type="inferred from homology"/>
<dbReference type="PANTHER" id="PTHR10772:SF63">
    <property type="entry name" value="20 KDA CHAPERONIN, CHLOROPLASTIC"/>
    <property type="match status" value="1"/>
</dbReference>
<dbReference type="InterPro" id="IPR037124">
    <property type="entry name" value="Chaperonin_GroES_sf"/>
</dbReference>
<dbReference type="InterPro" id="IPR011032">
    <property type="entry name" value="GroES-like_sf"/>
</dbReference>
<dbReference type="GO" id="GO:0046872">
    <property type="term" value="F:metal ion binding"/>
    <property type="evidence" value="ECO:0007669"/>
    <property type="project" value="TreeGrafter"/>
</dbReference>
<dbReference type="NCBIfam" id="NF001531">
    <property type="entry name" value="PRK00364.2-2"/>
    <property type="match status" value="1"/>
</dbReference>
<evidence type="ECO:0000313" key="5">
    <source>
        <dbReference type="EMBL" id="PIR04369.1"/>
    </source>
</evidence>
<dbReference type="Pfam" id="PF00166">
    <property type="entry name" value="Cpn10"/>
    <property type="match status" value="1"/>
</dbReference>
<dbReference type="InterPro" id="IPR018369">
    <property type="entry name" value="Chaprnonin_Cpn10_CS"/>
</dbReference>
<evidence type="ECO:0000256" key="3">
    <source>
        <dbReference type="HAMAP-Rule" id="MF_00580"/>
    </source>
</evidence>
<comment type="caution">
    <text evidence="5">The sequence shown here is derived from an EMBL/GenBank/DDBJ whole genome shotgun (WGS) entry which is preliminary data.</text>
</comment>
<keyword evidence="2 3" id="KW-0143">Chaperone</keyword>
<dbReference type="GO" id="GO:0044183">
    <property type="term" value="F:protein folding chaperone"/>
    <property type="evidence" value="ECO:0007669"/>
    <property type="project" value="InterPro"/>
</dbReference>
<dbReference type="Gene3D" id="2.30.33.40">
    <property type="entry name" value="GroES chaperonin"/>
    <property type="match status" value="1"/>
</dbReference>
<dbReference type="HAMAP" id="MF_00580">
    <property type="entry name" value="CH10"/>
    <property type="match status" value="1"/>
</dbReference>
<evidence type="ECO:0000256" key="2">
    <source>
        <dbReference type="ARBA" id="ARBA00023186"/>
    </source>
</evidence>
<comment type="function">
    <text evidence="3 4">Together with the chaperonin GroEL, plays an essential role in assisting protein folding. The GroEL-GroES system forms a nano-cage that allows encapsulation of the non-native substrate proteins and provides a physical environment optimized to promote and accelerate protein folding. GroES binds to the apical surface of the GroEL ring, thereby capping the opening of the GroEL channel.</text>
</comment>
<comment type="subunit">
    <text evidence="3">Heptamer of 7 subunits arranged in a ring. Interacts with the chaperonin GroEL.</text>
</comment>
<protein>
    <recommendedName>
        <fullName evidence="3">Co-chaperonin GroES</fullName>
    </recommendedName>
    <alternativeName>
        <fullName evidence="3">10 kDa chaperonin</fullName>
    </alternativeName>
    <alternativeName>
        <fullName evidence="3">Chaperonin-10</fullName>
        <shortName evidence="3">Cpn10</shortName>
    </alternativeName>
</protein>
<dbReference type="Proteomes" id="UP000229600">
    <property type="component" value="Unassembled WGS sequence"/>
</dbReference>
<dbReference type="SMART" id="SM00883">
    <property type="entry name" value="Cpn10"/>
    <property type="match status" value="1"/>
</dbReference>
<dbReference type="FunFam" id="2.30.33.40:FF:000001">
    <property type="entry name" value="10 kDa chaperonin"/>
    <property type="match status" value="1"/>
</dbReference>
<keyword evidence="3" id="KW-0963">Cytoplasm</keyword>
<dbReference type="PANTHER" id="PTHR10772">
    <property type="entry name" value="10 KDA HEAT SHOCK PROTEIN"/>
    <property type="match status" value="1"/>
</dbReference>
<dbReference type="PROSITE" id="PS00681">
    <property type="entry name" value="CHAPERONINS_CPN10"/>
    <property type="match status" value="1"/>
</dbReference>
<dbReference type="EMBL" id="PCWN01000003">
    <property type="protein sequence ID" value="PIR04369.1"/>
    <property type="molecule type" value="Genomic_DNA"/>
</dbReference>
<name>A0A2H0N641_9BACT</name>
<dbReference type="GO" id="GO:0051082">
    <property type="term" value="F:unfolded protein binding"/>
    <property type="evidence" value="ECO:0007669"/>
    <property type="project" value="TreeGrafter"/>
</dbReference>
<evidence type="ECO:0000256" key="1">
    <source>
        <dbReference type="ARBA" id="ARBA00006975"/>
    </source>
</evidence>
<comment type="subcellular location">
    <subcellularLocation>
        <location evidence="3">Cytoplasm</location>
    </subcellularLocation>
</comment>
<dbReference type="SUPFAM" id="SSF50129">
    <property type="entry name" value="GroES-like"/>
    <property type="match status" value="1"/>
</dbReference>
<dbReference type="AlphaFoldDB" id="A0A2H0N641"/>
<dbReference type="InterPro" id="IPR020818">
    <property type="entry name" value="Chaperonin_GroES"/>
</dbReference>
<sequence>MNIKPIGNRVLVKLAKEEEITKSGIVLPDTVDKDKKTEGEVVAVGTGKMKDDGTMFPVPVQVGDKVLVKSWGGDEVDADGESYKIFDADDILAILQ</sequence>
<dbReference type="PRINTS" id="PR00297">
    <property type="entry name" value="CHAPERONIN10"/>
</dbReference>
<comment type="similarity">
    <text evidence="1 3 4">Belongs to the GroES chaperonin family.</text>
</comment>
<dbReference type="GO" id="GO:0051087">
    <property type="term" value="F:protein-folding chaperone binding"/>
    <property type="evidence" value="ECO:0007669"/>
    <property type="project" value="TreeGrafter"/>
</dbReference>
<dbReference type="GO" id="GO:0005737">
    <property type="term" value="C:cytoplasm"/>
    <property type="evidence" value="ECO:0007669"/>
    <property type="project" value="UniProtKB-SubCell"/>
</dbReference>
<dbReference type="GO" id="GO:0005524">
    <property type="term" value="F:ATP binding"/>
    <property type="evidence" value="ECO:0007669"/>
    <property type="project" value="InterPro"/>
</dbReference>
<accession>A0A2H0N641</accession>
<reference evidence="5 6" key="1">
    <citation type="submission" date="2017-09" db="EMBL/GenBank/DDBJ databases">
        <title>Depth-based differentiation of microbial function through sediment-hosted aquifers and enrichment of novel symbionts in the deep terrestrial subsurface.</title>
        <authorList>
            <person name="Probst A.J."/>
            <person name="Ladd B."/>
            <person name="Jarett J.K."/>
            <person name="Geller-Mcgrath D.E."/>
            <person name="Sieber C.M."/>
            <person name="Emerson J.B."/>
            <person name="Anantharaman K."/>
            <person name="Thomas B.C."/>
            <person name="Malmstrom R."/>
            <person name="Stieglmeier M."/>
            <person name="Klingl A."/>
            <person name="Woyke T."/>
            <person name="Ryan C.M."/>
            <person name="Banfield J.F."/>
        </authorList>
    </citation>
    <scope>NUCLEOTIDE SEQUENCE [LARGE SCALE GENOMIC DNA]</scope>
    <source>
        <strain evidence="5">CG11_big_fil_rev_8_21_14_0_20_39_34</strain>
    </source>
</reference>